<feature type="chain" id="PRO_5039083324" evidence="1">
    <location>
        <begin position="25"/>
        <end position="92"/>
    </location>
</feature>
<dbReference type="EMBL" id="PGWX01000621">
    <property type="protein sequence ID" value="PPJ68654.1"/>
    <property type="molecule type" value="Genomic_DNA"/>
</dbReference>
<name>A0A7Z1MXT1_STAHA</name>
<gene>
    <name evidence="2" type="ORF">CV019_15155</name>
</gene>
<dbReference type="Proteomes" id="UP000238153">
    <property type="component" value="Unassembled WGS sequence"/>
</dbReference>
<organism evidence="2 3">
    <name type="scientific">Staphylococcus haemolyticus</name>
    <dbReference type="NCBI Taxonomy" id="1283"/>
    <lineage>
        <taxon>Bacteria</taxon>
        <taxon>Bacillati</taxon>
        <taxon>Bacillota</taxon>
        <taxon>Bacilli</taxon>
        <taxon>Bacillales</taxon>
        <taxon>Staphylococcaceae</taxon>
        <taxon>Staphylococcus</taxon>
    </lineage>
</organism>
<dbReference type="AlphaFoldDB" id="A0A7Z1MXT1"/>
<feature type="signal peptide" evidence="1">
    <location>
        <begin position="1"/>
        <end position="24"/>
    </location>
</feature>
<accession>A0A7Z1MXT1</accession>
<evidence type="ECO:0000313" key="3">
    <source>
        <dbReference type="Proteomes" id="UP000238153"/>
    </source>
</evidence>
<comment type="caution">
    <text evidence="2">The sequence shown here is derived from an EMBL/GenBank/DDBJ whole genome shotgun (WGS) entry which is preliminary data.</text>
</comment>
<dbReference type="RefSeq" id="WP_104411303.1">
    <property type="nucleotide sequence ID" value="NZ_PGWX01000621.1"/>
</dbReference>
<protein>
    <submittedName>
        <fullName evidence="2">Uncharacterized protein</fullName>
    </submittedName>
</protein>
<sequence length="92" mass="10338">MKLYHKIAALICTSLSLASASAVAAMSNEEFVQQEMKFEKQLQTDAKFKTETSEFCKRLGTARQEEEPKCVALRNANMDSVYGNLNSKRLSK</sequence>
<reference evidence="2 3" key="1">
    <citation type="submission" date="2017-11" db="EMBL/GenBank/DDBJ databases">
        <authorList>
            <person name="Founou R.C."/>
            <person name="Founou L."/>
            <person name="Allam M."/>
            <person name="Ismail A."/>
            <person name="Essack S.Y."/>
        </authorList>
    </citation>
    <scope>NUCLEOTIDE SEQUENCE [LARGE SCALE GENOMIC DNA]</scope>
    <source>
        <strain evidence="2 3">G811N2B1</strain>
    </source>
</reference>
<evidence type="ECO:0000313" key="2">
    <source>
        <dbReference type="EMBL" id="PPJ68654.1"/>
    </source>
</evidence>
<evidence type="ECO:0000256" key="1">
    <source>
        <dbReference type="SAM" id="SignalP"/>
    </source>
</evidence>
<proteinExistence type="predicted"/>
<keyword evidence="1" id="KW-0732">Signal</keyword>